<evidence type="ECO:0000313" key="1">
    <source>
        <dbReference type="EMBL" id="KAK8884860.1"/>
    </source>
</evidence>
<evidence type="ECO:0000313" key="2">
    <source>
        <dbReference type="Proteomes" id="UP001470230"/>
    </source>
</evidence>
<name>A0ABR2K176_9EUKA</name>
<dbReference type="PANTHER" id="PTHR24110:SF3">
    <property type="entry name" value="CENTROSOMAL PROTEIN OF 78 KDA"/>
    <property type="match status" value="1"/>
</dbReference>
<reference evidence="1 2" key="1">
    <citation type="submission" date="2024-04" db="EMBL/GenBank/DDBJ databases">
        <title>Tritrichomonas musculus Genome.</title>
        <authorList>
            <person name="Alves-Ferreira E."/>
            <person name="Grigg M."/>
            <person name="Lorenzi H."/>
            <person name="Galac M."/>
        </authorList>
    </citation>
    <scope>NUCLEOTIDE SEQUENCE [LARGE SCALE GENOMIC DNA]</scope>
    <source>
        <strain evidence="1 2">EAF2021</strain>
    </source>
</reference>
<sequence length="441" mass="50278">MIESTKHLSLAEFESLGINKNGVYHFDLSAIDIDYFDAFFISVYLFGKSGPIRGLAFNADLALQTYFDQLNYKKSKESLSKQHHPKPEYESSCYKNRKKIIPELAGLVSRFLPKSESLRVLKFRNIPFTFQDIDVLSQSINDNSSLRELSFTNVPLGDEGFINLALSIRKKGLLKLKCRNCKLTDEIGETVLSLIQIHTNIQKEAEKKAEQEKNPNLGIVCLNSFDFRDNDLTINFLHLIEHEVEFSPITFFDLRANIRILESDVTSNKIYAGEVTSSLSIPDSPKSPEAKMLAKAQRRAKSKSHTADVNSVSRDIILEAQNRNLKMTLDKLLGGQNIAILMDDLFAIGERAPELAEHVQKLDDFCERLENDQFYHRTVTSQIRHQGLKKKSSKKKKISFVNTNSANNTSDSPDNYQTETMTHLSYTNYPYPRKTSVYNKK</sequence>
<keyword evidence="2" id="KW-1185">Reference proteome</keyword>
<dbReference type="SUPFAM" id="SSF52047">
    <property type="entry name" value="RNI-like"/>
    <property type="match status" value="1"/>
</dbReference>
<gene>
    <name evidence="1" type="ORF">M9Y10_043981</name>
</gene>
<dbReference type="Gene3D" id="3.80.10.10">
    <property type="entry name" value="Ribonuclease Inhibitor"/>
    <property type="match status" value="1"/>
</dbReference>
<evidence type="ECO:0008006" key="3">
    <source>
        <dbReference type="Google" id="ProtNLM"/>
    </source>
</evidence>
<dbReference type="PANTHER" id="PTHR24110">
    <property type="entry name" value="CENTROSOMAL PROTEIN OF 78 KDA"/>
    <property type="match status" value="1"/>
</dbReference>
<dbReference type="Proteomes" id="UP001470230">
    <property type="component" value="Unassembled WGS sequence"/>
</dbReference>
<proteinExistence type="predicted"/>
<comment type="caution">
    <text evidence="1">The sequence shown here is derived from an EMBL/GenBank/DDBJ whole genome shotgun (WGS) entry which is preliminary data.</text>
</comment>
<dbReference type="InterPro" id="IPR032675">
    <property type="entry name" value="LRR_dom_sf"/>
</dbReference>
<organism evidence="1 2">
    <name type="scientific">Tritrichomonas musculus</name>
    <dbReference type="NCBI Taxonomy" id="1915356"/>
    <lineage>
        <taxon>Eukaryota</taxon>
        <taxon>Metamonada</taxon>
        <taxon>Parabasalia</taxon>
        <taxon>Tritrichomonadida</taxon>
        <taxon>Tritrichomonadidae</taxon>
        <taxon>Tritrichomonas</taxon>
    </lineage>
</organism>
<dbReference type="EMBL" id="JAPFFF010000008">
    <property type="protein sequence ID" value="KAK8884860.1"/>
    <property type="molecule type" value="Genomic_DNA"/>
</dbReference>
<accession>A0ABR2K176</accession>
<protein>
    <recommendedName>
        <fullName evidence="3">Leucine Rich Repeat family protein</fullName>
    </recommendedName>
</protein>